<organism evidence="1 2">
    <name type="scientific">Campylobacter subantarcticus LMG 24374</name>
    <dbReference type="NCBI Taxonomy" id="1388751"/>
    <lineage>
        <taxon>Bacteria</taxon>
        <taxon>Pseudomonadati</taxon>
        <taxon>Campylobacterota</taxon>
        <taxon>Epsilonproteobacteria</taxon>
        <taxon>Campylobacterales</taxon>
        <taxon>Campylobacteraceae</taxon>
        <taxon>Campylobacter</taxon>
    </lineage>
</organism>
<gene>
    <name evidence="1" type="ORF">CSUB8521_0965</name>
</gene>
<evidence type="ECO:0000313" key="2">
    <source>
        <dbReference type="Proteomes" id="UP000031135"/>
    </source>
</evidence>
<sequence>MLKEFEVELLKLLEDFNIRAYLGEFENTQNIATCINGLEASLLLDFEGESYKDLENKIGTWKLYILTHTKSKTPKHRIDAKHKLFDTIESVDKVLSNAELNNGFRVELKDLKKIYEGVSDHGYLSIYARTLQSGFLPKNDFLRI</sequence>
<dbReference type="HOGENOM" id="CLU_1792917_0_0_7"/>
<evidence type="ECO:0000313" key="1">
    <source>
        <dbReference type="EMBL" id="AJC90802.1"/>
    </source>
</evidence>
<protein>
    <submittedName>
        <fullName evidence="1">Uncharacterized protein</fullName>
    </submittedName>
</protein>
<accession>A0A0A8H9Z5</accession>
<name>A0A0A8H9Z5_9BACT</name>
<proteinExistence type="predicted"/>
<reference evidence="1 2" key="1">
    <citation type="journal article" date="2014" name="Genome Biol. Evol.">
        <title>Comparative Genomics of the Campylobacter lari Group.</title>
        <authorList>
            <person name="Miller W.G."/>
            <person name="Yee E."/>
            <person name="Chapman M.H."/>
            <person name="Smith T.P."/>
            <person name="Bono J.L."/>
            <person name="Huynh S."/>
            <person name="Parker C.T."/>
            <person name="Vandamme P."/>
            <person name="Luong K."/>
            <person name="Korlach J."/>
        </authorList>
    </citation>
    <scope>NUCLEOTIDE SEQUENCE [LARGE SCALE GENOMIC DNA]</scope>
    <source>
        <strain evidence="1 2">LMG 24374</strain>
    </source>
</reference>
<dbReference type="RefSeq" id="WP_039663912.1">
    <property type="nucleotide sequence ID" value="NZ_CP007772.1"/>
</dbReference>
<dbReference type="AlphaFoldDB" id="A0A0A8H9Z5"/>
<dbReference type="Proteomes" id="UP000031135">
    <property type="component" value="Chromosome"/>
</dbReference>
<dbReference type="OrthoDB" id="5355656at2"/>
<dbReference type="EMBL" id="CP007772">
    <property type="protein sequence ID" value="AJC90802.1"/>
    <property type="molecule type" value="Genomic_DNA"/>
</dbReference>
<dbReference type="KEGG" id="csm:CSUB8521_0965"/>